<organism evidence="2">
    <name type="scientific">Myoviridae sp. ctCdG12</name>
    <dbReference type="NCBI Taxonomy" id="2825052"/>
    <lineage>
        <taxon>Viruses</taxon>
        <taxon>Duplodnaviria</taxon>
        <taxon>Heunggongvirae</taxon>
        <taxon>Uroviricota</taxon>
        <taxon>Caudoviricetes</taxon>
    </lineage>
</organism>
<evidence type="ECO:0000313" key="2">
    <source>
        <dbReference type="EMBL" id="DAF88669.1"/>
    </source>
</evidence>
<accession>A0A8S5U2M0</accession>
<evidence type="ECO:0000259" key="1">
    <source>
        <dbReference type="Pfam" id="PF04965"/>
    </source>
</evidence>
<sequence length="105" mass="11590">MTIAEIIATGSPGITFAPRSEAEEVIQNVRTILTTRRGSVPLDRDFGIDTSIVDQPMNRIHAIFTTEIIETVERYEPRAEVVSVDFTGDGEDGIIVPRVKVVIHV</sequence>
<dbReference type="Gene3D" id="3.10.450.40">
    <property type="match status" value="1"/>
</dbReference>
<dbReference type="EMBL" id="BK015990">
    <property type="protein sequence ID" value="DAF88669.1"/>
    <property type="molecule type" value="Genomic_DNA"/>
</dbReference>
<dbReference type="SUPFAM" id="SSF160719">
    <property type="entry name" value="gpW/gp25-like"/>
    <property type="match status" value="1"/>
</dbReference>
<name>A0A8S5U2M0_9CAUD</name>
<proteinExistence type="predicted"/>
<dbReference type="Pfam" id="PF04965">
    <property type="entry name" value="GPW_gp25"/>
    <property type="match status" value="1"/>
</dbReference>
<dbReference type="InterPro" id="IPR007048">
    <property type="entry name" value="IraD/Gp25-like"/>
</dbReference>
<protein>
    <submittedName>
        <fullName evidence="2">Baseplate assembly protein</fullName>
    </submittedName>
</protein>
<reference evidence="2" key="1">
    <citation type="journal article" date="2021" name="Proc. Natl. Acad. Sci. U.S.A.">
        <title>A Catalog of Tens of Thousands of Viruses from Human Metagenomes Reveals Hidden Associations with Chronic Diseases.</title>
        <authorList>
            <person name="Tisza M.J."/>
            <person name="Buck C.B."/>
        </authorList>
    </citation>
    <scope>NUCLEOTIDE SEQUENCE</scope>
    <source>
        <strain evidence="2">CtCdG12</strain>
    </source>
</reference>
<feature type="domain" description="IraD/Gp25-like" evidence="1">
    <location>
        <begin position="20"/>
        <end position="91"/>
    </location>
</feature>